<keyword evidence="8 10" id="KW-0472">Membrane</keyword>
<dbReference type="STRING" id="796604.A0A2X0MBF4"/>
<dbReference type="PANTHER" id="PTHR43294:SF21">
    <property type="entry name" value="CATION TRANSPORTING ATPASE"/>
    <property type="match status" value="1"/>
</dbReference>
<dbReference type="GO" id="GO:0016887">
    <property type="term" value="F:ATP hydrolysis activity"/>
    <property type="evidence" value="ECO:0007669"/>
    <property type="project" value="InterPro"/>
</dbReference>
<dbReference type="SUPFAM" id="SSF81665">
    <property type="entry name" value="Calcium ATPase, transmembrane domain M"/>
    <property type="match status" value="2"/>
</dbReference>
<feature type="transmembrane region" description="Helical" evidence="10">
    <location>
        <begin position="1095"/>
        <end position="1116"/>
    </location>
</feature>
<dbReference type="SUPFAM" id="SSF56784">
    <property type="entry name" value="HAD-like"/>
    <property type="match status" value="1"/>
</dbReference>
<dbReference type="SFLD" id="SFLDF00027">
    <property type="entry name" value="p-type_atpase"/>
    <property type="match status" value="1"/>
</dbReference>
<dbReference type="PRINTS" id="PR00119">
    <property type="entry name" value="CATATPASE"/>
</dbReference>
<feature type="transmembrane region" description="Helical" evidence="10">
    <location>
        <begin position="209"/>
        <end position="229"/>
    </location>
</feature>
<keyword evidence="7 10" id="KW-1133">Transmembrane helix</keyword>
<dbReference type="Pfam" id="PF00690">
    <property type="entry name" value="Cation_ATPase_N"/>
    <property type="match status" value="1"/>
</dbReference>
<dbReference type="GO" id="GO:0036376">
    <property type="term" value="P:sodium ion export across plasma membrane"/>
    <property type="evidence" value="ECO:0007669"/>
    <property type="project" value="TreeGrafter"/>
</dbReference>
<dbReference type="InterPro" id="IPR018303">
    <property type="entry name" value="ATPase_P-typ_P_site"/>
</dbReference>
<gene>
    <name evidence="12" type="primary">BQ5605_C007g04535</name>
    <name evidence="12" type="ORF">BQ5605_C007G04535</name>
</gene>
<feature type="transmembrane region" description="Helical" evidence="10">
    <location>
        <begin position="404"/>
        <end position="428"/>
    </location>
</feature>
<dbReference type="PRINTS" id="PR00121">
    <property type="entry name" value="NAKATPASE"/>
</dbReference>
<evidence type="ECO:0000256" key="9">
    <source>
        <dbReference type="SAM" id="MobiDB-lite"/>
    </source>
</evidence>
<sequence length="1220" mass="132735">MTASNPTSGLPTTFDEKASTPARRLSTSSTADLELKKEGVHTTGVTFPDTPLKRIQTLPRTNTLGIRRELTLNRELTQEVKDRAAAGYQDASEKTKESASQFIEIVRLRTLLDDASMVSSDAEIVAKSCADRLSRLDFPCSPHLRYPLTPPSALRPPVAKKFDTSFDVENPANSKGLTSAVAAERLRTNGPNALTPPARKSGLRKYLESLSSLFNILLIVAGILEYILLGVDFKDNKPNEYIGGILIAVAFVNAGIDYYQIAKAEAVLAGFLSLVPATCTVVRDGQISQIPAADLVLGDCVLIRMGDKTPADVFIFSAVSCSVDNSSLTGEAEPQKRVVVPEGDKAKRAAEAQNLLFNTTLVVSGEAWGVCIRTGDNTFIGSIASLTSNQSEKKSPLATEIDRFVKLLSSVAIFTAILFFIVGITTVYKGQAAATVTFAITILVAWIPEGLPATVTLLLSIAAQRMAKRQVLVKDLQGVEVSSRISGTLGSLTMLATDKTGTLTRNQMTVTNVWTGEVFYTDNAVHAESSERSLAPQDIGIAETILICALNSKIKFNRTDIPFSERELLGDATETGLTRFSAKHLASYDDTRAEFPQVFAIPFNSTDKAATVVVKKQHATGHLTLYLKGAPERVLARCSTYLGSDGSLRQVDDAFKAAYTVAYDAMAHKGHRVIGCAQLQLADADVPEGFDFEENKSMFAHGLTFVSLVSLEDPPKHGVREAVGTLRRAGIQVMMVTGDHPATAEAIARKINLISGETKADVAKRTGRPVDSIDEDEYDAVVVHGDEIDGLQGYQWDQIFSHSEIVFARTSPQHKLAIVRHAQDLGHIVGCTGDGVNDAPALKQADLGIAMNISGSDVSKESSKMILLDDNFASITSGVEEGRLIFQNLKRSIRYTVTHSIPEVIPQILYVLVPVPLPLSALLILLIDLGFELAVALSFAFDPAESADAIMRAAPRKPVSDASIGRLKGRALRRIKTRNIDPETNQTIEPTRISKYIDSAKAPFTRQFWVDAFEPSDDETLVDRNLLSYSYLEAGMIELIGALTGYFVVFYNSGFTPRDLYLAQKSAHPKYFLDNSPNYISVSGRVLTASEQVDAWAKATSIMYLSIFLIQCFNIFASKAKFLPPFGKHVVSNYYNFAGIFGGAVVAMFVIYTPPLHAAFGGTYKLSPLYWLIPIAFGCFLLAWSTARVYLTRRALEKTHVKPLPKLMMHPTMYSTGGGK</sequence>
<evidence type="ECO:0000256" key="6">
    <source>
        <dbReference type="ARBA" id="ARBA00022967"/>
    </source>
</evidence>
<evidence type="ECO:0000313" key="12">
    <source>
        <dbReference type="EMBL" id="SGY61206.1"/>
    </source>
</evidence>
<dbReference type="SFLD" id="SFLDS00003">
    <property type="entry name" value="Haloacid_Dehalogenase"/>
    <property type="match status" value="1"/>
</dbReference>
<dbReference type="Pfam" id="PF00689">
    <property type="entry name" value="Cation_ATPase_C"/>
    <property type="match status" value="1"/>
</dbReference>
<dbReference type="Gene3D" id="3.40.50.1000">
    <property type="entry name" value="HAD superfamily/HAD-like"/>
    <property type="match status" value="1"/>
</dbReference>
<keyword evidence="5" id="KW-0067">ATP-binding</keyword>
<accession>A0A2X0MBF4</accession>
<reference evidence="12 13" key="1">
    <citation type="submission" date="2016-11" db="EMBL/GenBank/DDBJ databases">
        <authorList>
            <person name="Jaros S."/>
            <person name="Januszkiewicz K."/>
            <person name="Wedrychowicz H."/>
        </authorList>
    </citation>
    <scope>NUCLEOTIDE SEQUENCE [LARGE SCALE GENOMIC DNA]</scope>
</reference>
<dbReference type="InterPro" id="IPR004014">
    <property type="entry name" value="ATPase_P-typ_cation-transptr_N"/>
</dbReference>
<dbReference type="GO" id="GO:1902600">
    <property type="term" value="P:proton transmembrane transport"/>
    <property type="evidence" value="ECO:0007669"/>
    <property type="project" value="TreeGrafter"/>
</dbReference>
<evidence type="ECO:0000256" key="4">
    <source>
        <dbReference type="ARBA" id="ARBA00022741"/>
    </source>
</evidence>
<dbReference type="InterPro" id="IPR059000">
    <property type="entry name" value="ATPase_P-type_domA"/>
</dbReference>
<evidence type="ECO:0000256" key="7">
    <source>
        <dbReference type="ARBA" id="ARBA00022989"/>
    </source>
</evidence>
<dbReference type="Gene3D" id="3.40.1110.10">
    <property type="entry name" value="Calcium-transporting ATPase, cytoplasmic domain N"/>
    <property type="match status" value="1"/>
</dbReference>
<dbReference type="EMBL" id="FQNC01000045">
    <property type="protein sequence ID" value="SGY61206.1"/>
    <property type="molecule type" value="Genomic_DNA"/>
</dbReference>
<keyword evidence="6" id="KW-1278">Translocase</keyword>
<dbReference type="SUPFAM" id="SSF81660">
    <property type="entry name" value="Metal cation-transporting ATPase, ATP-binding domain N"/>
    <property type="match status" value="1"/>
</dbReference>
<feature type="region of interest" description="Disordered" evidence="9">
    <location>
        <begin position="1"/>
        <end position="30"/>
    </location>
</feature>
<dbReference type="InterPro" id="IPR008250">
    <property type="entry name" value="ATPase_P-typ_transduc_dom_A_sf"/>
</dbReference>
<dbReference type="InterPro" id="IPR023298">
    <property type="entry name" value="ATPase_P-typ_TM_dom_sf"/>
</dbReference>
<dbReference type="InterPro" id="IPR001757">
    <property type="entry name" value="P_typ_ATPase"/>
</dbReference>
<dbReference type="Pfam" id="PF13246">
    <property type="entry name" value="Cation_ATPase"/>
    <property type="match status" value="1"/>
</dbReference>
<dbReference type="Gene3D" id="2.70.150.10">
    <property type="entry name" value="Calcium-transporting ATPase, cytoplasmic transduction domain A"/>
    <property type="match status" value="1"/>
</dbReference>
<evidence type="ECO:0000256" key="8">
    <source>
        <dbReference type="ARBA" id="ARBA00023136"/>
    </source>
</evidence>
<keyword evidence="13" id="KW-1185">Reference proteome</keyword>
<protein>
    <submittedName>
        <fullName evidence="12">BQ5605_C007g04535 protein</fullName>
    </submittedName>
</protein>
<dbReference type="GO" id="GO:0006883">
    <property type="term" value="P:intracellular sodium ion homeostasis"/>
    <property type="evidence" value="ECO:0007669"/>
    <property type="project" value="TreeGrafter"/>
</dbReference>
<dbReference type="InterPro" id="IPR044492">
    <property type="entry name" value="P_typ_ATPase_HD_dom"/>
</dbReference>
<evidence type="ECO:0000256" key="2">
    <source>
        <dbReference type="ARBA" id="ARBA00022475"/>
    </source>
</evidence>
<keyword evidence="3 10" id="KW-0812">Transmembrane</keyword>
<feature type="transmembrane region" description="Helical" evidence="10">
    <location>
        <begin position="1137"/>
        <end position="1157"/>
    </location>
</feature>
<dbReference type="Gene3D" id="1.20.1110.10">
    <property type="entry name" value="Calcium-transporting ATPase, transmembrane domain"/>
    <property type="match status" value="2"/>
</dbReference>
<dbReference type="InterPro" id="IPR006068">
    <property type="entry name" value="ATPase_P-typ_cation-transptr_C"/>
</dbReference>
<feature type="domain" description="Cation-transporting P-type ATPase N-terminal" evidence="11">
    <location>
        <begin position="150"/>
        <end position="230"/>
    </location>
</feature>
<feature type="compositionally biased region" description="Polar residues" evidence="9">
    <location>
        <begin position="1"/>
        <end position="11"/>
    </location>
</feature>
<evidence type="ECO:0000259" key="11">
    <source>
        <dbReference type="SMART" id="SM00831"/>
    </source>
</evidence>
<dbReference type="GO" id="GO:0030007">
    <property type="term" value="P:intracellular potassium ion homeostasis"/>
    <property type="evidence" value="ECO:0007669"/>
    <property type="project" value="TreeGrafter"/>
</dbReference>
<comment type="subcellular location">
    <subcellularLocation>
        <location evidence="1">Cell membrane</location>
        <topology evidence="1">Multi-pass membrane protein</topology>
    </subcellularLocation>
</comment>
<feature type="transmembrane region" description="Helical" evidence="10">
    <location>
        <begin position="434"/>
        <end position="459"/>
    </location>
</feature>
<feature type="transmembrane region" description="Helical" evidence="10">
    <location>
        <begin position="1031"/>
        <end position="1051"/>
    </location>
</feature>
<dbReference type="FunFam" id="3.40.50.1000:FF:000083">
    <property type="entry name" value="Sodium/potassium-transporting ATPase subunit alpha"/>
    <property type="match status" value="1"/>
</dbReference>
<feature type="transmembrane region" description="Helical" evidence="10">
    <location>
        <begin position="1169"/>
        <end position="1191"/>
    </location>
</feature>
<dbReference type="GO" id="GO:0005886">
    <property type="term" value="C:plasma membrane"/>
    <property type="evidence" value="ECO:0007669"/>
    <property type="project" value="UniProtKB-SubCell"/>
</dbReference>
<dbReference type="Proteomes" id="UP000249464">
    <property type="component" value="Unassembled WGS sequence"/>
</dbReference>
<dbReference type="GO" id="GO:0005391">
    <property type="term" value="F:P-type sodium:potassium-exchanging transporter activity"/>
    <property type="evidence" value="ECO:0007669"/>
    <property type="project" value="TreeGrafter"/>
</dbReference>
<organism evidence="12 13">
    <name type="scientific">Microbotryum silenes-dioicae</name>
    <dbReference type="NCBI Taxonomy" id="796604"/>
    <lineage>
        <taxon>Eukaryota</taxon>
        <taxon>Fungi</taxon>
        <taxon>Dikarya</taxon>
        <taxon>Basidiomycota</taxon>
        <taxon>Pucciniomycotina</taxon>
        <taxon>Microbotryomycetes</taxon>
        <taxon>Microbotryales</taxon>
        <taxon>Microbotryaceae</taxon>
        <taxon>Microbotryum</taxon>
    </lineage>
</organism>
<evidence type="ECO:0000256" key="10">
    <source>
        <dbReference type="SAM" id="Phobius"/>
    </source>
</evidence>
<dbReference type="InterPro" id="IPR023214">
    <property type="entry name" value="HAD_sf"/>
</dbReference>
<dbReference type="GO" id="GO:0005524">
    <property type="term" value="F:ATP binding"/>
    <property type="evidence" value="ECO:0007669"/>
    <property type="project" value="UniProtKB-KW"/>
</dbReference>
<dbReference type="SUPFAM" id="SSF81653">
    <property type="entry name" value="Calcium ATPase, transduction domain A"/>
    <property type="match status" value="1"/>
</dbReference>
<dbReference type="SFLD" id="SFLDG00002">
    <property type="entry name" value="C1.7:_P-type_atpase_like"/>
    <property type="match status" value="1"/>
</dbReference>
<dbReference type="InterPro" id="IPR023299">
    <property type="entry name" value="ATPase_P-typ_cyto_dom_N"/>
</dbReference>
<evidence type="ECO:0000256" key="1">
    <source>
        <dbReference type="ARBA" id="ARBA00004651"/>
    </source>
</evidence>
<dbReference type="SMART" id="SM00831">
    <property type="entry name" value="Cation_ATPase_N"/>
    <property type="match status" value="1"/>
</dbReference>
<evidence type="ECO:0000256" key="3">
    <source>
        <dbReference type="ARBA" id="ARBA00022692"/>
    </source>
</evidence>
<dbReference type="PANTHER" id="PTHR43294">
    <property type="entry name" value="SODIUM/POTASSIUM-TRANSPORTING ATPASE SUBUNIT ALPHA"/>
    <property type="match status" value="1"/>
</dbReference>
<dbReference type="PROSITE" id="PS00154">
    <property type="entry name" value="ATPASE_E1_E2"/>
    <property type="match status" value="1"/>
</dbReference>
<evidence type="ECO:0000313" key="13">
    <source>
        <dbReference type="Proteomes" id="UP000249464"/>
    </source>
</evidence>
<dbReference type="Pfam" id="PF00122">
    <property type="entry name" value="E1-E2_ATPase"/>
    <property type="match status" value="1"/>
</dbReference>
<keyword evidence="2" id="KW-1003">Cell membrane</keyword>
<dbReference type="AlphaFoldDB" id="A0A2X0MBF4"/>
<proteinExistence type="predicted"/>
<keyword evidence="4" id="KW-0547">Nucleotide-binding</keyword>
<feature type="transmembrane region" description="Helical" evidence="10">
    <location>
        <begin position="241"/>
        <end position="259"/>
    </location>
</feature>
<evidence type="ECO:0000256" key="5">
    <source>
        <dbReference type="ARBA" id="ARBA00022840"/>
    </source>
</evidence>
<dbReference type="InterPro" id="IPR050510">
    <property type="entry name" value="Cation_transp_ATPase_P-type"/>
</dbReference>
<dbReference type="NCBIfam" id="TIGR01494">
    <property type="entry name" value="ATPase_P-type"/>
    <property type="match status" value="2"/>
</dbReference>
<dbReference type="InterPro" id="IPR036412">
    <property type="entry name" value="HAD-like_sf"/>
</dbReference>
<dbReference type="GO" id="GO:1990573">
    <property type="term" value="P:potassium ion import across plasma membrane"/>
    <property type="evidence" value="ECO:0007669"/>
    <property type="project" value="TreeGrafter"/>
</dbReference>
<name>A0A2X0MBF4_9BASI</name>